<protein>
    <submittedName>
        <fullName evidence="2">Uncharacterized protein</fullName>
    </submittedName>
</protein>
<evidence type="ECO:0000313" key="2">
    <source>
        <dbReference type="WBParaSite" id="PS1159_v2.g23991.t1"/>
    </source>
</evidence>
<reference evidence="2" key="1">
    <citation type="submission" date="2022-11" db="UniProtKB">
        <authorList>
            <consortium name="WormBaseParasite"/>
        </authorList>
    </citation>
    <scope>IDENTIFICATION</scope>
</reference>
<dbReference type="Proteomes" id="UP000887580">
    <property type="component" value="Unplaced"/>
</dbReference>
<accession>A0AC35G4X9</accession>
<evidence type="ECO:0000313" key="1">
    <source>
        <dbReference type="Proteomes" id="UP000887580"/>
    </source>
</evidence>
<dbReference type="WBParaSite" id="PS1159_v2.g23991.t1">
    <property type="protein sequence ID" value="PS1159_v2.g23991.t1"/>
    <property type="gene ID" value="PS1159_v2.g23991"/>
</dbReference>
<name>A0AC35G4X9_9BILA</name>
<organism evidence="1 2">
    <name type="scientific">Panagrolaimus sp. PS1159</name>
    <dbReference type="NCBI Taxonomy" id="55785"/>
    <lineage>
        <taxon>Eukaryota</taxon>
        <taxon>Metazoa</taxon>
        <taxon>Ecdysozoa</taxon>
        <taxon>Nematoda</taxon>
        <taxon>Chromadorea</taxon>
        <taxon>Rhabditida</taxon>
        <taxon>Tylenchina</taxon>
        <taxon>Panagrolaimomorpha</taxon>
        <taxon>Panagrolaimoidea</taxon>
        <taxon>Panagrolaimidae</taxon>
        <taxon>Panagrolaimus</taxon>
    </lineage>
</organism>
<proteinExistence type="predicted"/>
<sequence>MADQKNERYQCCCGHITTIAKFVAIIGIVSSGFSFITAIFYWYYLPFSIALLIVYILVFTGISKHRPSFLLPAKIIL</sequence>